<gene>
    <name evidence="1" type="ORF">ACFSAH_05925</name>
</gene>
<dbReference type="InterPro" id="IPR012292">
    <property type="entry name" value="Globin/Proto"/>
</dbReference>
<reference evidence="2" key="1">
    <citation type="journal article" date="2019" name="Int. J. Syst. Evol. Microbiol.">
        <title>The Global Catalogue of Microorganisms (GCM) 10K type strain sequencing project: providing services to taxonomists for standard genome sequencing and annotation.</title>
        <authorList>
            <consortium name="The Broad Institute Genomics Platform"/>
            <consortium name="The Broad Institute Genome Sequencing Center for Infectious Disease"/>
            <person name="Wu L."/>
            <person name="Ma J."/>
        </authorList>
    </citation>
    <scope>NUCLEOTIDE SEQUENCE [LARGE SCALE GENOMIC DNA]</scope>
    <source>
        <strain evidence="2">CCUG 53762</strain>
    </source>
</reference>
<dbReference type="InterPro" id="IPR009050">
    <property type="entry name" value="Globin-like_sf"/>
</dbReference>
<keyword evidence="2" id="KW-1185">Reference proteome</keyword>
<name>A0ABW4IBM8_9SPHI</name>
<dbReference type="EMBL" id="JBHUDG010000004">
    <property type="protein sequence ID" value="MFD1629409.1"/>
    <property type="molecule type" value="Genomic_DNA"/>
</dbReference>
<dbReference type="RefSeq" id="WP_379661788.1">
    <property type="nucleotide sequence ID" value="NZ_JBHUDG010000004.1"/>
</dbReference>
<evidence type="ECO:0000313" key="2">
    <source>
        <dbReference type="Proteomes" id="UP001597118"/>
    </source>
</evidence>
<dbReference type="SUPFAM" id="SSF46458">
    <property type="entry name" value="Globin-like"/>
    <property type="match status" value="1"/>
</dbReference>
<accession>A0ABW4IBM8</accession>
<protein>
    <submittedName>
        <fullName evidence="1">Group III truncated hemoglobin</fullName>
    </submittedName>
</protein>
<dbReference type="Proteomes" id="UP001597118">
    <property type="component" value="Unassembled WGS sequence"/>
</dbReference>
<dbReference type="Gene3D" id="1.10.490.10">
    <property type="entry name" value="Globins"/>
    <property type="match status" value="1"/>
</dbReference>
<evidence type="ECO:0000313" key="1">
    <source>
        <dbReference type="EMBL" id="MFD1629409.1"/>
    </source>
</evidence>
<dbReference type="CDD" id="cd08916">
    <property type="entry name" value="TrHb3_P"/>
    <property type="match status" value="1"/>
</dbReference>
<proteinExistence type="predicted"/>
<comment type="caution">
    <text evidence="1">The sequence shown here is derived from an EMBL/GenBank/DDBJ whole genome shotgun (WGS) entry which is preliminary data.</text>
</comment>
<organism evidence="1 2">
    <name type="scientific">Pseudopedobacter beijingensis</name>
    <dbReference type="NCBI Taxonomy" id="1207056"/>
    <lineage>
        <taxon>Bacteria</taxon>
        <taxon>Pseudomonadati</taxon>
        <taxon>Bacteroidota</taxon>
        <taxon>Sphingobacteriia</taxon>
        <taxon>Sphingobacteriales</taxon>
        <taxon>Sphingobacteriaceae</taxon>
        <taxon>Pseudopedobacter</taxon>
    </lineage>
</organism>
<sequence length="124" mass="14924">MDITSRKDIENVINLFYDKIKTDKTLSFFFTEVIQVNWPKHLAAMTDFWENVLFFTGDYEGNPLETHKSIYQKQKTKLVHFERWLKIFYQTIDKHYKGPNAEKMKTHAKGIAYVMQERLKKENI</sequence>